<dbReference type="GO" id="GO:0051782">
    <property type="term" value="P:negative regulation of cell division"/>
    <property type="evidence" value="ECO:0007669"/>
    <property type="project" value="TreeGrafter"/>
</dbReference>
<dbReference type="InterPro" id="IPR027417">
    <property type="entry name" value="P-loop_NTPase"/>
</dbReference>
<evidence type="ECO:0000256" key="2">
    <source>
        <dbReference type="ARBA" id="ARBA00022840"/>
    </source>
</evidence>
<dbReference type="Gene3D" id="3.40.50.300">
    <property type="entry name" value="P-loop containing nucleotide triphosphate hydrolases"/>
    <property type="match status" value="1"/>
</dbReference>
<sequence length="231" mass="25049">MKVVCLVSGSKGGTGKSVLSAALSYTLAQRFGPTLLVDLGGGDSSLIALGAVPAQPSLDDVLKGKADPQSLFRESNLTSGLLVAPSRSPLTDGFHPEKLEEVLRVAKTKADYVVLDFPAYTHGPLDYLLERADDILMVATPTRLALERLRSWMETRAASLDTAKLTGILNMYVTTMGSWKRALLSMVEKAEVVYFDVALWFTHTRNIAEAMICCEKPTREKVTELAAKLSS</sequence>
<evidence type="ECO:0000256" key="1">
    <source>
        <dbReference type="ARBA" id="ARBA00022741"/>
    </source>
</evidence>
<accession>A0A7C4H032</accession>
<evidence type="ECO:0000313" key="4">
    <source>
        <dbReference type="EMBL" id="HGM46339.1"/>
    </source>
</evidence>
<evidence type="ECO:0000259" key="3">
    <source>
        <dbReference type="Pfam" id="PF13614"/>
    </source>
</evidence>
<dbReference type="GO" id="GO:0005524">
    <property type="term" value="F:ATP binding"/>
    <property type="evidence" value="ECO:0007669"/>
    <property type="project" value="UniProtKB-KW"/>
</dbReference>
<dbReference type="PANTHER" id="PTHR43384:SF6">
    <property type="entry name" value="SEPTUM SITE-DETERMINING PROTEIN MIND HOMOLOG, CHLOROPLASTIC"/>
    <property type="match status" value="1"/>
</dbReference>
<dbReference type="InterPro" id="IPR025669">
    <property type="entry name" value="AAA_dom"/>
</dbReference>
<dbReference type="InterPro" id="IPR050625">
    <property type="entry name" value="ParA/MinD_ATPase"/>
</dbReference>
<feature type="domain" description="AAA" evidence="3">
    <location>
        <begin position="3"/>
        <end position="154"/>
    </location>
</feature>
<dbReference type="SUPFAM" id="SSF52540">
    <property type="entry name" value="P-loop containing nucleoside triphosphate hydrolases"/>
    <property type="match status" value="1"/>
</dbReference>
<keyword evidence="1" id="KW-0547">Nucleotide-binding</keyword>
<organism evidence="4">
    <name type="scientific">Thermofilum pendens</name>
    <dbReference type="NCBI Taxonomy" id="2269"/>
    <lineage>
        <taxon>Archaea</taxon>
        <taxon>Thermoproteota</taxon>
        <taxon>Thermoprotei</taxon>
        <taxon>Thermofilales</taxon>
        <taxon>Thermofilaceae</taxon>
        <taxon>Thermofilum</taxon>
    </lineage>
</organism>
<dbReference type="PANTHER" id="PTHR43384">
    <property type="entry name" value="SEPTUM SITE-DETERMINING PROTEIN MIND HOMOLOG, CHLOROPLASTIC-RELATED"/>
    <property type="match status" value="1"/>
</dbReference>
<dbReference type="GO" id="GO:0016887">
    <property type="term" value="F:ATP hydrolysis activity"/>
    <property type="evidence" value="ECO:0007669"/>
    <property type="project" value="TreeGrafter"/>
</dbReference>
<dbReference type="AlphaFoldDB" id="A0A7C4H032"/>
<comment type="caution">
    <text evidence="4">The sequence shown here is derived from an EMBL/GenBank/DDBJ whole genome shotgun (WGS) entry which is preliminary data.</text>
</comment>
<dbReference type="EMBL" id="DTBQ01000032">
    <property type="protein sequence ID" value="HGM46339.1"/>
    <property type="molecule type" value="Genomic_DNA"/>
</dbReference>
<name>A0A7C4H032_THEPE</name>
<keyword evidence="2" id="KW-0067">ATP-binding</keyword>
<dbReference type="GO" id="GO:0005829">
    <property type="term" value="C:cytosol"/>
    <property type="evidence" value="ECO:0007669"/>
    <property type="project" value="TreeGrafter"/>
</dbReference>
<reference evidence="4" key="1">
    <citation type="journal article" date="2020" name="mSystems">
        <title>Genome- and Community-Level Interaction Insights into Carbon Utilization and Element Cycling Functions of Hydrothermarchaeota in Hydrothermal Sediment.</title>
        <authorList>
            <person name="Zhou Z."/>
            <person name="Liu Y."/>
            <person name="Xu W."/>
            <person name="Pan J."/>
            <person name="Luo Z.H."/>
            <person name="Li M."/>
        </authorList>
    </citation>
    <scope>NUCLEOTIDE SEQUENCE</scope>
    <source>
        <strain evidence="4">SpSt-649</strain>
    </source>
</reference>
<dbReference type="Pfam" id="PF13614">
    <property type="entry name" value="AAA_31"/>
    <property type="match status" value="1"/>
</dbReference>
<proteinExistence type="predicted"/>
<dbReference type="GO" id="GO:0009898">
    <property type="term" value="C:cytoplasmic side of plasma membrane"/>
    <property type="evidence" value="ECO:0007669"/>
    <property type="project" value="TreeGrafter"/>
</dbReference>
<gene>
    <name evidence="4" type="ORF">ENU21_01115</name>
</gene>
<protein>
    <recommendedName>
        <fullName evidence="3">AAA domain-containing protein</fullName>
    </recommendedName>
</protein>